<reference evidence="2" key="1">
    <citation type="submission" date="2016-11" db="EMBL/GenBank/DDBJ databases">
        <authorList>
            <person name="Varghese N."/>
            <person name="Submissions S."/>
        </authorList>
    </citation>
    <scope>NUCLEOTIDE SEQUENCE [LARGE SCALE GENOMIC DNA]</scope>
    <source>
        <strain evidence="2">DSM 14834</strain>
    </source>
</reference>
<protein>
    <recommendedName>
        <fullName evidence="3">Lipoprotein</fullName>
    </recommendedName>
</protein>
<dbReference type="OrthoDB" id="8900715at2"/>
<dbReference type="RefSeq" id="WP_072755337.1">
    <property type="nucleotide sequence ID" value="NZ_FQUK01000009.1"/>
</dbReference>
<name>A0A1M4UZ78_9GAMM</name>
<dbReference type="Proteomes" id="UP000242857">
    <property type="component" value="Unassembled WGS sequence"/>
</dbReference>
<dbReference type="AlphaFoldDB" id="A0A1M4UZ78"/>
<dbReference type="STRING" id="213588.SAMN02745204_00806"/>
<keyword evidence="2" id="KW-1185">Reference proteome</keyword>
<gene>
    <name evidence="1" type="ORF">SAMN02745204_00806</name>
</gene>
<evidence type="ECO:0008006" key="3">
    <source>
        <dbReference type="Google" id="ProtNLM"/>
    </source>
</evidence>
<sequence length="263" mass="28234">MLAHRLDPIPSVAASARRLPHAGWLLMLLALAVLTGCSSTSVRTARDERGAPLAVQGTVVLVEPDIELAEVLAGGMTEPRREWTAAARRLYSQAAREVLAREGIGMQPDYLLPPEVGPDDRRRQLLLLNQAVSMSILQFSQSQNAQALRNKHGRFDWSLGPGVSVLREATGADYALFTYIRDSYTSSGRAALRIAGLLLLGGDIGGGMQVGLASLVDLRTGQVVWHNVLIAQSGDLRTLAGARETTTKLLKGIRGATVNGRQP</sequence>
<organism evidence="1 2">
    <name type="scientific">Thermomonas hydrothermalis</name>
    <dbReference type="NCBI Taxonomy" id="213588"/>
    <lineage>
        <taxon>Bacteria</taxon>
        <taxon>Pseudomonadati</taxon>
        <taxon>Pseudomonadota</taxon>
        <taxon>Gammaproteobacteria</taxon>
        <taxon>Lysobacterales</taxon>
        <taxon>Lysobacteraceae</taxon>
        <taxon>Thermomonas</taxon>
    </lineage>
</organism>
<dbReference type="EMBL" id="FQUK01000009">
    <property type="protein sequence ID" value="SHE61982.1"/>
    <property type="molecule type" value="Genomic_DNA"/>
</dbReference>
<evidence type="ECO:0000313" key="2">
    <source>
        <dbReference type="Proteomes" id="UP000242857"/>
    </source>
</evidence>
<proteinExistence type="predicted"/>
<evidence type="ECO:0000313" key="1">
    <source>
        <dbReference type="EMBL" id="SHE61982.1"/>
    </source>
</evidence>
<accession>A0A1M4UZ78</accession>